<evidence type="ECO:0000313" key="2">
    <source>
        <dbReference type="EMBL" id="PRC93627.1"/>
    </source>
</evidence>
<dbReference type="SUPFAM" id="SSF54593">
    <property type="entry name" value="Glyoxalase/Bleomycin resistance protein/Dihydroxybiphenyl dioxygenase"/>
    <property type="match status" value="1"/>
</dbReference>
<dbReference type="Gene3D" id="3.10.180.10">
    <property type="entry name" value="2,3-Dihydroxybiphenyl 1,2-Dioxygenase, domain 1"/>
    <property type="match status" value="1"/>
</dbReference>
<name>A0A2S9H0Z1_9BURK</name>
<feature type="domain" description="VOC" evidence="1">
    <location>
        <begin position="12"/>
        <end position="120"/>
    </location>
</feature>
<organism evidence="2 3">
    <name type="scientific">Solimicrobium silvestre</name>
    <dbReference type="NCBI Taxonomy" id="2099400"/>
    <lineage>
        <taxon>Bacteria</taxon>
        <taxon>Pseudomonadati</taxon>
        <taxon>Pseudomonadota</taxon>
        <taxon>Betaproteobacteria</taxon>
        <taxon>Burkholderiales</taxon>
        <taxon>Oxalobacteraceae</taxon>
        <taxon>Solimicrobium</taxon>
    </lineage>
</organism>
<dbReference type="PROSITE" id="PS51819">
    <property type="entry name" value="VOC"/>
    <property type="match status" value="1"/>
</dbReference>
<dbReference type="AlphaFoldDB" id="A0A2S9H0Z1"/>
<accession>A0A2S9H0Z1</accession>
<dbReference type="Proteomes" id="UP000237839">
    <property type="component" value="Unassembled WGS sequence"/>
</dbReference>
<reference evidence="2 3" key="1">
    <citation type="submission" date="2018-02" db="EMBL/GenBank/DDBJ databases">
        <title>Solimicrobium silvestre gen. nov., sp. nov., isolated from alpine forest soil.</title>
        <authorList>
            <person name="Margesin R."/>
            <person name="Albuquerque L."/>
            <person name="Zhang D.-C."/>
            <person name="Froufe H.J.C."/>
            <person name="Severino R."/>
            <person name="Roxo I."/>
            <person name="Egas C."/>
            <person name="Da Costa M.S."/>
        </authorList>
    </citation>
    <scope>NUCLEOTIDE SEQUENCE [LARGE SCALE GENOMIC DNA]</scope>
    <source>
        <strain evidence="2 3">S20-91</strain>
    </source>
</reference>
<comment type="caution">
    <text evidence="2">The sequence shown here is derived from an EMBL/GenBank/DDBJ whole genome shotgun (WGS) entry which is preliminary data.</text>
</comment>
<dbReference type="EMBL" id="PUGF01000006">
    <property type="protein sequence ID" value="PRC93627.1"/>
    <property type="molecule type" value="Genomic_DNA"/>
</dbReference>
<protein>
    <recommendedName>
        <fullName evidence="1">VOC domain-containing protein</fullName>
    </recommendedName>
</protein>
<dbReference type="InterPro" id="IPR029068">
    <property type="entry name" value="Glyas_Bleomycin-R_OHBP_Dase"/>
</dbReference>
<gene>
    <name evidence="2" type="ORF">S2091_1628</name>
</gene>
<evidence type="ECO:0000259" key="1">
    <source>
        <dbReference type="PROSITE" id="PS51819"/>
    </source>
</evidence>
<dbReference type="InterPro" id="IPR037523">
    <property type="entry name" value="VOC_core"/>
</dbReference>
<keyword evidence="3" id="KW-1185">Reference proteome</keyword>
<evidence type="ECO:0000313" key="3">
    <source>
        <dbReference type="Proteomes" id="UP000237839"/>
    </source>
</evidence>
<proteinExistence type="predicted"/>
<sequence length="120" mass="13897">METTLTHTKLPRLHQACPVLASLDFERSYQWYSQLGFHRAHDHPLVLKRDDVTLHFRACKESHIAATTSCRIAVHNIADWYEFCLNLQIVHPKAPLTTQPWGLQEFAVLDVDNNLLVFFS</sequence>